<dbReference type="EMBL" id="CP029487">
    <property type="protein sequence ID" value="QCT72614.1"/>
    <property type="molecule type" value="Genomic_DNA"/>
</dbReference>
<keyword evidence="2" id="KW-0964">Secreted</keyword>
<dbReference type="SUPFAM" id="SSF49401">
    <property type="entry name" value="Bacterial adhesins"/>
    <property type="match status" value="1"/>
</dbReference>
<evidence type="ECO:0000256" key="6">
    <source>
        <dbReference type="SAM" id="SignalP"/>
    </source>
</evidence>
<evidence type="ECO:0000313" key="9">
    <source>
        <dbReference type="Proteomes" id="UP000218387"/>
    </source>
</evidence>
<evidence type="ECO:0000313" key="8">
    <source>
        <dbReference type="EMBL" id="QCT72614.1"/>
    </source>
</evidence>
<evidence type="ECO:0000256" key="5">
    <source>
        <dbReference type="SAM" id="Phobius"/>
    </source>
</evidence>
<evidence type="ECO:0000256" key="1">
    <source>
        <dbReference type="ARBA" id="ARBA00007257"/>
    </source>
</evidence>
<dbReference type="PANTHER" id="PTHR36108:SF13">
    <property type="entry name" value="COLOSSIN-B-RELATED"/>
    <property type="match status" value="1"/>
</dbReference>
<evidence type="ECO:0000259" key="7">
    <source>
        <dbReference type="Pfam" id="PF17802"/>
    </source>
</evidence>
<evidence type="ECO:0000256" key="4">
    <source>
        <dbReference type="SAM" id="MobiDB-lite"/>
    </source>
</evidence>
<dbReference type="Proteomes" id="UP000218387">
    <property type="component" value="Chromosome"/>
</dbReference>
<name>A0A4P9CAL9_EUBML</name>
<dbReference type="SUPFAM" id="SSF49478">
    <property type="entry name" value="Cna protein B-type domain"/>
    <property type="match status" value="2"/>
</dbReference>
<evidence type="ECO:0000256" key="2">
    <source>
        <dbReference type="ARBA" id="ARBA00022525"/>
    </source>
</evidence>
<organism evidence="8 9">
    <name type="scientific">Eubacterium maltosivorans</name>
    <dbReference type="NCBI Taxonomy" id="2041044"/>
    <lineage>
        <taxon>Bacteria</taxon>
        <taxon>Bacillati</taxon>
        <taxon>Bacillota</taxon>
        <taxon>Clostridia</taxon>
        <taxon>Eubacteriales</taxon>
        <taxon>Eubacteriaceae</taxon>
        <taxon>Eubacterium</taxon>
    </lineage>
</organism>
<dbReference type="PANTHER" id="PTHR36108">
    <property type="entry name" value="COLOSSIN-B-RELATED"/>
    <property type="match status" value="1"/>
</dbReference>
<keyword evidence="5" id="KW-0472">Membrane</keyword>
<feature type="chain" id="PRO_5039597389" description="SpaA-like prealbumin fold domain-containing protein" evidence="6">
    <location>
        <begin position="25"/>
        <end position="396"/>
    </location>
</feature>
<sequence>MKKITGTLTVLLMVILFSFSPVWAAQGAETKPTPTAPAKTDTIKPADKSEPADKGSSESADKMEPDSSAAVEKAAVLKSGNYYTFKLPESVIITEELSLPLTDKNGKLYGTVYVGTDGVAVIALSEEAAGDAEVTDRLEAAGAEPAVVQTLGTQTGPRGSVVFKKQDENGNGLEGARFEVLKTDENNRTVAAVTSGADGSVRCDGLEPGTYRAVETEAPGGFLRNREVMDFTISDSAQTQPVVVDLGVHISYQGRLSILKMDEERNPLAGASFKILDANGYTLQKDMVTDSDGRIWVSNLAPGRYQVMETEAPSGYHLDATPVSFEVASEAEGEPTAMEVKAVNVRRSSKLKYSTGTASPNADTGVDSMDFLGLGFVAIAAVIAAGVMVYQKTKHK</sequence>
<keyword evidence="9" id="KW-1185">Reference proteome</keyword>
<accession>A0A4P9CAL9</accession>
<feature type="region of interest" description="Disordered" evidence="4">
    <location>
        <begin position="28"/>
        <end position="67"/>
    </location>
</feature>
<protein>
    <recommendedName>
        <fullName evidence="7">SpaA-like prealbumin fold domain-containing protein</fullName>
    </recommendedName>
</protein>
<feature type="transmembrane region" description="Helical" evidence="5">
    <location>
        <begin position="371"/>
        <end position="390"/>
    </location>
</feature>
<keyword evidence="3 6" id="KW-0732">Signal</keyword>
<feature type="signal peptide" evidence="6">
    <location>
        <begin position="1"/>
        <end position="24"/>
    </location>
</feature>
<dbReference type="Pfam" id="PF17802">
    <property type="entry name" value="SpaA"/>
    <property type="match status" value="2"/>
</dbReference>
<keyword evidence="5" id="KW-0812">Transmembrane</keyword>
<feature type="domain" description="SpaA-like prealbumin fold" evidence="7">
    <location>
        <begin position="159"/>
        <end position="240"/>
    </location>
</feature>
<feature type="compositionally biased region" description="Basic and acidic residues" evidence="4">
    <location>
        <begin position="41"/>
        <end position="65"/>
    </location>
</feature>
<dbReference type="InterPro" id="IPR008966">
    <property type="entry name" value="Adhesion_dom_sf"/>
</dbReference>
<reference evidence="8 9" key="1">
    <citation type="submission" date="2018-05" db="EMBL/GenBank/DDBJ databases">
        <title>Genome comparison of Eubacterium sp.</title>
        <authorList>
            <person name="Feng Y."/>
            <person name="Sanchez-Andrea I."/>
            <person name="Stams A.J.M."/>
            <person name="De Vos W.M."/>
        </authorList>
    </citation>
    <scope>NUCLEOTIDE SEQUENCE [LARGE SCALE GENOMIC DNA]</scope>
    <source>
        <strain evidence="8 9">YI</strain>
    </source>
</reference>
<keyword evidence="5" id="KW-1133">Transmembrane helix</keyword>
<proteinExistence type="inferred from homology"/>
<dbReference type="RefSeq" id="WP_096919158.1">
    <property type="nucleotide sequence ID" value="NZ_CABJDW020000010.1"/>
</dbReference>
<dbReference type="AlphaFoldDB" id="A0A4P9CAL9"/>
<feature type="compositionally biased region" description="Low complexity" evidence="4">
    <location>
        <begin position="28"/>
        <end position="40"/>
    </location>
</feature>
<dbReference type="Gene3D" id="2.60.40.10">
    <property type="entry name" value="Immunoglobulins"/>
    <property type="match status" value="2"/>
</dbReference>
<dbReference type="KEGG" id="emt:CPZ25_015185"/>
<gene>
    <name evidence="8" type="ORF">CPZ25_015185</name>
</gene>
<comment type="similarity">
    <text evidence="1">Belongs to the serine-aspartate repeat-containing protein (SDr) family.</text>
</comment>
<dbReference type="InterPro" id="IPR013783">
    <property type="entry name" value="Ig-like_fold"/>
</dbReference>
<feature type="domain" description="SpaA-like prealbumin fold" evidence="7">
    <location>
        <begin position="254"/>
        <end position="330"/>
    </location>
</feature>
<evidence type="ECO:0000256" key="3">
    <source>
        <dbReference type="ARBA" id="ARBA00022729"/>
    </source>
</evidence>
<dbReference type="InterPro" id="IPR041033">
    <property type="entry name" value="SpaA_PFL_dom_1"/>
</dbReference>